<sequence>MEPYVRCGTGERGVSVVVDIMESIAQTKRRSVSMKDAMAAPVSNTSISYCPITFVDVIQVCSEFVMEPASFRLEFKFL</sequence>
<accession>A0A183E8N7</accession>
<evidence type="ECO:0000313" key="2">
    <source>
        <dbReference type="Proteomes" id="UP000271098"/>
    </source>
</evidence>
<reference evidence="3" key="1">
    <citation type="submission" date="2016-06" db="UniProtKB">
        <authorList>
            <consortium name="WormBaseParasite"/>
        </authorList>
    </citation>
    <scope>IDENTIFICATION</scope>
</reference>
<gene>
    <name evidence="1" type="ORF">GPUH_LOCUS17328</name>
</gene>
<dbReference type="WBParaSite" id="GPUH_0001735001-mRNA-1">
    <property type="protein sequence ID" value="GPUH_0001735001-mRNA-1"/>
    <property type="gene ID" value="GPUH_0001735001"/>
</dbReference>
<evidence type="ECO:0000313" key="3">
    <source>
        <dbReference type="WBParaSite" id="GPUH_0001735001-mRNA-1"/>
    </source>
</evidence>
<dbReference type="EMBL" id="UYRT01085032">
    <property type="protein sequence ID" value="VDN29600.1"/>
    <property type="molecule type" value="Genomic_DNA"/>
</dbReference>
<keyword evidence="2" id="KW-1185">Reference proteome</keyword>
<name>A0A183E8N7_9BILA</name>
<reference evidence="1 2" key="2">
    <citation type="submission" date="2018-11" db="EMBL/GenBank/DDBJ databases">
        <authorList>
            <consortium name="Pathogen Informatics"/>
        </authorList>
    </citation>
    <scope>NUCLEOTIDE SEQUENCE [LARGE SCALE GENOMIC DNA]</scope>
</reference>
<protein>
    <submittedName>
        <fullName evidence="1 3">Uncharacterized protein</fullName>
    </submittedName>
</protein>
<organism evidence="3">
    <name type="scientific">Gongylonema pulchrum</name>
    <dbReference type="NCBI Taxonomy" id="637853"/>
    <lineage>
        <taxon>Eukaryota</taxon>
        <taxon>Metazoa</taxon>
        <taxon>Ecdysozoa</taxon>
        <taxon>Nematoda</taxon>
        <taxon>Chromadorea</taxon>
        <taxon>Rhabditida</taxon>
        <taxon>Spirurina</taxon>
        <taxon>Spiruromorpha</taxon>
        <taxon>Spiruroidea</taxon>
        <taxon>Gongylonematidae</taxon>
        <taxon>Gongylonema</taxon>
    </lineage>
</organism>
<evidence type="ECO:0000313" key="1">
    <source>
        <dbReference type="EMBL" id="VDN29600.1"/>
    </source>
</evidence>
<proteinExistence type="predicted"/>
<dbReference type="Proteomes" id="UP000271098">
    <property type="component" value="Unassembled WGS sequence"/>
</dbReference>
<dbReference type="AlphaFoldDB" id="A0A183E8N7"/>